<dbReference type="AlphaFoldDB" id="A0A5R8KF89"/>
<comment type="caution">
    <text evidence="2">The sequence shown here is derived from an EMBL/GenBank/DDBJ whole genome shotgun (WGS) entry which is preliminary data.</text>
</comment>
<dbReference type="EMBL" id="VAUV01000006">
    <property type="protein sequence ID" value="TLD70964.1"/>
    <property type="molecule type" value="Genomic_DNA"/>
</dbReference>
<dbReference type="NCBIfam" id="TIGR02601">
    <property type="entry name" value="autotrns_rpt"/>
    <property type="match status" value="2"/>
</dbReference>
<keyword evidence="3" id="KW-1185">Reference proteome</keyword>
<organism evidence="2 3">
    <name type="scientific">Phragmitibacter flavus</name>
    <dbReference type="NCBI Taxonomy" id="2576071"/>
    <lineage>
        <taxon>Bacteria</taxon>
        <taxon>Pseudomonadati</taxon>
        <taxon>Verrucomicrobiota</taxon>
        <taxon>Verrucomicrobiia</taxon>
        <taxon>Verrucomicrobiales</taxon>
        <taxon>Verrucomicrobiaceae</taxon>
        <taxon>Phragmitibacter</taxon>
    </lineage>
</organism>
<dbReference type="Proteomes" id="UP000306196">
    <property type="component" value="Unassembled WGS sequence"/>
</dbReference>
<keyword evidence="1" id="KW-0732">Signal</keyword>
<dbReference type="InterPro" id="IPR013425">
    <property type="entry name" value="Autotrns_rpt"/>
</dbReference>
<accession>A0A5R8KF89</accession>
<dbReference type="SUPFAM" id="SSF51126">
    <property type="entry name" value="Pectin lyase-like"/>
    <property type="match status" value="1"/>
</dbReference>
<reference evidence="2 3" key="1">
    <citation type="submission" date="2019-05" db="EMBL/GenBank/DDBJ databases">
        <title>Verrucobacter flavum gen. nov., sp. nov. a new member of the family Verrucomicrobiaceae.</title>
        <authorList>
            <person name="Szuroczki S."/>
            <person name="Abbaszade G."/>
            <person name="Szabo A."/>
            <person name="Felfoldi T."/>
            <person name="Schumann P."/>
            <person name="Boka K."/>
            <person name="Keki Z."/>
            <person name="Toumi M."/>
            <person name="Toth E."/>
        </authorList>
    </citation>
    <scope>NUCLEOTIDE SEQUENCE [LARGE SCALE GENOMIC DNA]</scope>
    <source>
        <strain evidence="2 3">MG-N-17</strain>
    </source>
</reference>
<dbReference type="NCBIfam" id="TIGR02595">
    <property type="entry name" value="PEP_CTERM"/>
    <property type="match status" value="1"/>
</dbReference>
<gene>
    <name evidence="2" type="ORF">FEM03_08575</name>
</gene>
<name>A0A5R8KF89_9BACT</name>
<proteinExistence type="predicted"/>
<dbReference type="InterPro" id="IPR011050">
    <property type="entry name" value="Pectin_lyase_fold/virulence"/>
</dbReference>
<dbReference type="InterPro" id="IPR013424">
    <property type="entry name" value="Ice-binding_C"/>
</dbReference>
<dbReference type="OrthoDB" id="185422at2"/>
<evidence type="ECO:0000256" key="1">
    <source>
        <dbReference type="ARBA" id="ARBA00022729"/>
    </source>
</evidence>
<evidence type="ECO:0000313" key="2">
    <source>
        <dbReference type="EMBL" id="TLD70964.1"/>
    </source>
</evidence>
<protein>
    <submittedName>
        <fullName evidence="2">PEP-CTERM sorting domain-containing protein</fullName>
    </submittedName>
</protein>
<sequence length="1239" mass="126003">MTTTASESFRQSASLHNFCRKSYPLFLFMIPLQINRFTRFIPIFLGACLMMATSMRSYAFEWIGPSGVQAWNVDENWSFGVPGAIGGTTGDVAIFFEDNGPTSVTIDEDRWIGGIGFFTGAGAYTLGSEGANGGFALHMVDQSQIIMDAGVTQNLTIDAPLIIEPTSATDAGALSLINIAANGAVGPRMIVNGNISSGVTSQGATLALDSSVGTRNAVGGANLVSGVISDGGAAQGLTVTLRSISTNASGGATPSAERGAWNLTGLSTYTGDTVLESGALFFNTIGLAGQASAIGAGDTFRLGGGSIALYTGASATTDRAIISNGGTWFNNTGNSTVTITDAGSVTLTGSLTFRGSGSFSIDALITGSGSLSRTDGGTVFLNNVNNRFTGGISISTGTFEAASIATIAQAAIDGSAIGAGTTIALGQNQANVPVGRLRVSSATGGTTDRAITLNNGANSPATGSGGILESGVAGQTVTFSGTVKTASATVTHASYLGLTGVGNGVMSNIIGGTNADAAANVNLRLEKSGAGTWELQRANQYYRGTLVSAGTLLATNTTGSATGSGEITVNGTGILGGTGIVGGAAGSTITVGNTGTVMVGNTHNIATGMMSAAGYTAAESTFTLGSGADVDMNLQGTFQFDLFGYGDAGTTFGDADLLSFDTTGMITIGSAAVISMADVSGGSNWTTGTWQLVDWSGVDPSMVTGSFTFDLDTDSLAFGYGWDVSQFMTNGTISIIDIPTQTWIGSGVDQPTQSWANAANWENNNVPGPTDDVFFDSAGTVLGGQTRVITAIDENKSFRNLYFSGAQNYLINTGSGGVMYGYGTVLEVQGGNQSFGAQFRVANGVDNEFNIINNGTLNFSQPIMYHRLSGSVANKTLIFSGSGDTTVNHFQRRMNNYDLSIVKNGTGTLTLTGSTAIAAEANLAGAITGTMTVNDGILRINQEGNLGANPAAFNPGHLTINGGTVSAYADVTIDDENRGVTFGEEGATLRVENAAQTFAVNTPVTGAGGLVKTGPGTLSLGGANTYLGDTVVSSGVLLAVNELGSATGIGNVSVASGATLGGSGAISGGNSISVVSGSFLRVGTSHGSPGAAAEVLQLGLGGAANVAIQGTMQFDIRGAGSLLPLDDNYYDSANTSNDFLEIETLGSLSLSGGVVEVSVESTMDWVDGHIWKLIDWSNMMPSSVDTTGLTLATTVFDGFMLEQIIRNDGYYVMAIVPEPGRAVLLMVGAMVLVLRRKRD</sequence>
<evidence type="ECO:0000313" key="3">
    <source>
        <dbReference type="Proteomes" id="UP000306196"/>
    </source>
</evidence>
<dbReference type="Pfam" id="PF12951">
    <property type="entry name" value="PATR"/>
    <property type="match status" value="5"/>
</dbReference>